<evidence type="ECO:0000256" key="7">
    <source>
        <dbReference type="ARBA" id="ARBA00022723"/>
    </source>
</evidence>
<evidence type="ECO:0000256" key="4">
    <source>
        <dbReference type="ARBA" id="ARBA00005884"/>
    </source>
</evidence>
<dbReference type="InterPro" id="IPR012337">
    <property type="entry name" value="RNaseH-like_sf"/>
</dbReference>
<keyword evidence="11" id="KW-0862">Zinc</keyword>
<gene>
    <name evidence="16" type="ORF">MIMGU_mgv1a003689mg</name>
</gene>
<protein>
    <recommendedName>
        <fullName evidence="5">RBR-type E3 ubiquitin transferase</fullName>
        <ecNumber evidence="5">2.3.2.31</ecNumber>
    </recommendedName>
</protein>
<dbReference type="InterPro" id="IPR001841">
    <property type="entry name" value="Znf_RING"/>
</dbReference>
<dbReference type="OMA" id="CAKFLTP"/>
<dbReference type="GO" id="GO:0016567">
    <property type="term" value="P:protein ubiquitination"/>
    <property type="evidence" value="ECO:0007669"/>
    <property type="project" value="UniProtKB-UniPathway"/>
</dbReference>
<evidence type="ECO:0000256" key="2">
    <source>
        <dbReference type="ARBA" id="ARBA00001947"/>
    </source>
</evidence>
<evidence type="ECO:0000256" key="11">
    <source>
        <dbReference type="ARBA" id="ARBA00022833"/>
    </source>
</evidence>
<dbReference type="GO" id="GO:0004523">
    <property type="term" value="F:RNA-DNA hybrid ribonuclease activity"/>
    <property type="evidence" value="ECO:0007669"/>
    <property type="project" value="InterPro"/>
</dbReference>
<dbReference type="Gene3D" id="3.30.420.10">
    <property type="entry name" value="Ribonuclease H-like superfamily/Ribonuclease H"/>
    <property type="match status" value="1"/>
</dbReference>
<dbReference type="Gene3D" id="1.20.120.1750">
    <property type="match status" value="1"/>
</dbReference>
<keyword evidence="17" id="KW-1185">Reference proteome</keyword>
<dbReference type="Proteomes" id="UP000030748">
    <property type="component" value="Unassembled WGS sequence"/>
</dbReference>
<dbReference type="FunFam" id="3.30.40.10:FF:000230">
    <property type="entry name" value="RBR-type E3 ubiquitin transferase"/>
    <property type="match status" value="1"/>
</dbReference>
<dbReference type="GO" id="GO:0008270">
    <property type="term" value="F:zinc ion binding"/>
    <property type="evidence" value="ECO:0007669"/>
    <property type="project" value="UniProtKB-KW"/>
</dbReference>
<dbReference type="OrthoDB" id="9977870at2759"/>
<keyword evidence="7" id="KW-0479">Metal-binding</keyword>
<dbReference type="Pfam" id="PF13456">
    <property type="entry name" value="RVT_3"/>
    <property type="match status" value="1"/>
</dbReference>
<evidence type="ECO:0000256" key="8">
    <source>
        <dbReference type="ARBA" id="ARBA00022737"/>
    </source>
</evidence>
<keyword evidence="6" id="KW-0808">Transferase</keyword>
<dbReference type="GO" id="GO:0000151">
    <property type="term" value="C:ubiquitin ligase complex"/>
    <property type="evidence" value="ECO:0000318"/>
    <property type="project" value="GO_Central"/>
</dbReference>
<proteinExistence type="inferred from homology"/>
<dbReference type="Pfam" id="PF01485">
    <property type="entry name" value="IBR"/>
    <property type="match status" value="1"/>
</dbReference>
<dbReference type="PANTHER" id="PTHR11685">
    <property type="entry name" value="RBR FAMILY RING FINGER AND IBR DOMAIN-CONTAINING"/>
    <property type="match status" value="1"/>
</dbReference>
<dbReference type="STRING" id="4155.A0A022R860"/>
<dbReference type="EC" id="2.3.2.31" evidence="5"/>
<name>A0A022R860_ERYGU</name>
<accession>A0A022R860</accession>
<evidence type="ECO:0000259" key="15">
    <source>
        <dbReference type="PROSITE" id="PS51873"/>
    </source>
</evidence>
<dbReference type="PROSITE" id="PS00518">
    <property type="entry name" value="ZF_RING_1"/>
    <property type="match status" value="1"/>
</dbReference>
<dbReference type="InterPro" id="IPR002156">
    <property type="entry name" value="RNaseH_domain"/>
</dbReference>
<feature type="domain" description="RING-type" evidence="15">
    <location>
        <begin position="310"/>
        <end position="534"/>
    </location>
</feature>
<dbReference type="SUPFAM" id="SSF53098">
    <property type="entry name" value="Ribonuclease H-like"/>
    <property type="match status" value="1"/>
</dbReference>
<evidence type="ECO:0000256" key="1">
    <source>
        <dbReference type="ARBA" id="ARBA00001798"/>
    </source>
</evidence>
<dbReference type="EMBL" id="KI630592">
    <property type="protein sequence ID" value="EYU36209.1"/>
    <property type="molecule type" value="Genomic_DNA"/>
</dbReference>
<dbReference type="GO" id="GO:0061630">
    <property type="term" value="F:ubiquitin protein ligase activity"/>
    <property type="evidence" value="ECO:0000318"/>
    <property type="project" value="GO_Central"/>
</dbReference>
<evidence type="ECO:0000256" key="5">
    <source>
        <dbReference type="ARBA" id="ARBA00012251"/>
    </source>
</evidence>
<keyword evidence="10" id="KW-0833">Ubl conjugation pathway</keyword>
<evidence type="ECO:0000256" key="13">
    <source>
        <dbReference type="SAM" id="MobiDB-lite"/>
    </source>
</evidence>
<evidence type="ECO:0000259" key="14">
    <source>
        <dbReference type="PROSITE" id="PS50089"/>
    </source>
</evidence>
<comment type="function">
    <text evidence="3">Might act as an E3 ubiquitin-protein ligase, or as part of E3 complex, which accepts ubiquitin from specific E2 ubiquitin-conjugating enzymes and then transfers it to substrates.</text>
</comment>
<evidence type="ECO:0000256" key="9">
    <source>
        <dbReference type="ARBA" id="ARBA00022771"/>
    </source>
</evidence>
<dbReference type="InterPro" id="IPR002867">
    <property type="entry name" value="IBR_dom"/>
</dbReference>
<evidence type="ECO:0000256" key="10">
    <source>
        <dbReference type="ARBA" id="ARBA00022786"/>
    </source>
</evidence>
<dbReference type="FunFam" id="3.30.420.10:FF:000076">
    <property type="entry name" value="RBR-type E3 ubiquitin transferase"/>
    <property type="match status" value="1"/>
</dbReference>
<dbReference type="GO" id="GO:0031624">
    <property type="term" value="F:ubiquitin conjugating enzyme binding"/>
    <property type="evidence" value="ECO:0000318"/>
    <property type="project" value="GO_Central"/>
</dbReference>
<dbReference type="InterPro" id="IPR031127">
    <property type="entry name" value="E3_UB_ligase_RBR"/>
</dbReference>
<sequence length="570" mass="65026">MSASTASLDFESDSGSGADADDLLAIAIEQRRELMATIALDSDLDLAFDLQLQEALAASLTLNPQPSTSSAVIPQPRPDEGFANFTDVLSDELLKLEQELKDQAVSEMEFKKLKNDLQRRIHDQRMAMEISEMPEEEWEDCGDDFERPFGEGTSKGDNDEVFRVYFKGLVDKQLPNGKFLGGIGVAICDSRDELLFELRKPLLGNDTSRRCVEIRALIEGLSAAGDLELKRVVFFCDYYPIFKFVTGQWLLKQKKPAELMNKVFDLKRKFTYCEPSLVPRNDIKFAFKLAREAIVLQECRAAESSSSCTSTETCVICLEDANIEQIFSIDVCMHRYCFSCMKQHVEVKLLHGILPTCPHEGCTTELKIDSCSKFLTPRLVEIMSMRIKEASIPVTEKVYCPYPKCSALMSKREVLEYSKSSLMGAEISGARKCLKCNGRFCIDCKVPWHQNLTCFDYKRRNPHPHIEEAKLKNLAATNLWRQCVKCNHMIELATGCYHMTCRCGYEFCYTCGAEWKNKKATCSCPLWNEHNIIEDEFDDDEFDDEDEFDEDGEEEEEYEDEEYFDGDLLL</sequence>
<dbReference type="PROSITE" id="PS50089">
    <property type="entry name" value="ZF_RING_2"/>
    <property type="match status" value="1"/>
</dbReference>
<organism evidence="16 17">
    <name type="scientific">Erythranthe guttata</name>
    <name type="common">Yellow monkey flower</name>
    <name type="synonym">Mimulus guttatus</name>
    <dbReference type="NCBI Taxonomy" id="4155"/>
    <lineage>
        <taxon>Eukaryota</taxon>
        <taxon>Viridiplantae</taxon>
        <taxon>Streptophyta</taxon>
        <taxon>Embryophyta</taxon>
        <taxon>Tracheophyta</taxon>
        <taxon>Spermatophyta</taxon>
        <taxon>Magnoliopsida</taxon>
        <taxon>eudicotyledons</taxon>
        <taxon>Gunneridae</taxon>
        <taxon>Pentapetalae</taxon>
        <taxon>asterids</taxon>
        <taxon>lamiids</taxon>
        <taxon>Lamiales</taxon>
        <taxon>Phrymaceae</taxon>
        <taxon>Erythranthe</taxon>
    </lineage>
</organism>
<dbReference type="FunFam" id="1.20.120.1750:FF:000019">
    <property type="entry name" value="RBR-type E3 ubiquitin transferase"/>
    <property type="match status" value="1"/>
</dbReference>
<comment type="similarity">
    <text evidence="4">Belongs to the RBR family. Ariadne subfamily.</text>
</comment>
<dbReference type="GO" id="GO:0003676">
    <property type="term" value="F:nucleic acid binding"/>
    <property type="evidence" value="ECO:0007669"/>
    <property type="project" value="InterPro"/>
</dbReference>
<dbReference type="PROSITE" id="PS51873">
    <property type="entry name" value="TRIAD"/>
    <property type="match status" value="1"/>
</dbReference>
<dbReference type="SMART" id="SM00647">
    <property type="entry name" value="IBR"/>
    <property type="match status" value="2"/>
</dbReference>
<dbReference type="InterPro" id="IPR044066">
    <property type="entry name" value="TRIAD_supradom"/>
</dbReference>
<evidence type="ECO:0000256" key="12">
    <source>
        <dbReference type="PROSITE-ProRule" id="PRU00175"/>
    </source>
</evidence>
<dbReference type="SUPFAM" id="SSF57850">
    <property type="entry name" value="RING/U-box"/>
    <property type="match status" value="2"/>
</dbReference>
<feature type="region of interest" description="Disordered" evidence="13">
    <location>
        <begin position="539"/>
        <end position="570"/>
    </location>
</feature>
<dbReference type="InterPro" id="IPR036397">
    <property type="entry name" value="RNaseH_sf"/>
</dbReference>
<comment type="catalytic activity">
    <reaction evidence="1">
        <text>[E2 ubiquitin-conjugating enzyme]-S-ubiquitinyl-L-cysteine + [acceptor protein]-L-lysine = [E2 ubiquitin-conjugating enzyme]-L-cysteine + [acceptor protein]-N(6)-ubiquitinyl-L-lysine.</text>
        <dbReference type="EC" id="2.3.2.31"/>
    </reaction>
</comment>
<evidence type="ECO:0000313" key="17">
    <source>
        <dbReference type="Proteomes" id="UP000030748"/>
    </source>
</evidence>
<dbReference type="PhylomeDB" id="A0A022R860"/>
<dbReference type="Pfam" id="PF22191">
    <property type="entry name" value="IBR_1"/>
    <property type="match status" value="1"/>
</dbReference>
<dbReference type="eggNOG" id="KOG1812">
    <property type="taxonomic scope" value="Eukaryota"/>
</dbReference>
<dbReference type="GO" id="GO:0005737">
    <property type="term" value="C:cytoplasm"/>
    <property type="evidence" value="ECO:0000318"/>
    <property type="project" value="GO_Central"/>
</dbReference>
<dbReference type="CDD" id="cd22584">
    <property type="entry name" value="Rcat_RBR_unk"/>
    <property type="match status" value="1"/>
</dbReference>
<dbReference type="AlphaFoldDB" id="A0A022R860"/>
<dbReference type="KEGG" id="egt:105959149"/>
<reference evidence="16 17" key="1">
    <citation type="journal article" date="2013" name="Proc. Natl. Acad. Sci. U.S.A.">
        <title>Fine-scale variation in meiotic recombination in Mimulus inferred from population shotgun sequencing.</title>
        <authorList>
            <person name="Hellsten U."/>
            <person name="Wright K.M."/>
            <person name="Jenkins J."/>
            <person name="Shu S."/>
            <person name="Yuan Y."/>
            <person name="Wessler S.R."/>
            <person name="Schmutz J."/>
            <person name="Willis J.H."/>
            <person name="Rokhsar D.S."/>
        </authorList>
    </citation>
    <scope>NUCLEOTIDE SEQUENCE [LARGE SCALE GENOMIC DNA]</scope>
    <source>
        <strain evidence="17">cv. DUN x IM62</strain>
    </source>
</reference>
<dbReference type="InterPro" id="IPR013083">
    <property type="entry name" value="Znf_RING/FYVE/PHD"/>
</dbReference>
<evidence type="ECO:0000256" key="6">
    <source>
        <dbReference type="ARBA" id="ARBA00022679"/>
    </source>
</evidence>
<dbReference type="Gene3D" id="3.30.40.10">
    <property type="entry name" value="Zinc/RING finger domain, C3HC4 (zinc finger)"/>
    <property type="match status" value="1"/>
</dbReference>
<dbReference type="InterPro" id="IPR017907">
    <property type="entry name" value="Znf_RING_CS"/>
</dbReference>
<keyword evidence="8" id="KW-0677">Repeat</keyword>
<evidence type="ECO:0000256" key="3">
    <source>
        <dbReference type="ARBA" id="ARBA00003976"/>
    </source>
</evidence>
<dbReference type="GO" id="GO:0006511">
    <property type="term" value="P:ubiquitin-dependent protein catabolic process"/>
    <property type="evidence" value="ECO:0000318"/>
    <property type="project" value="GO_Central"/>
</dbReference>
<keyword evidence="9 12" id="KW-0863">Zinc-finger</keyword>
<feature type="domain" description="RING-type" evidence="14">
    <location>
        <begin position="314"/>
        <end position="358"/>
    </location>
</feature>
<dbReference type="CDD" id="cd22582">
    <property type="entry name" value="BRcat_RBR_unk"/>
    <property type="match status" value="1"/>
</dbReference>
<evidence type="ECO:0000313" key="16">
    <source>
        <dbReference type="EMBL" id="EYU36209.1"/>
    </source>
</evidence>
<dbReference type="UniPathway" id="UPA00143"/>
<comment type="cofactor">
    <cofactor evidence="2">
        <name>Zn(2+)</name>
        <dbReference type="ChEBI" id="CHEBI:29105"/>
    </cofactor>
</comment>